<dbReference type="AlphaFoldDB" id="A0A0B6RX65"/>
<dbReference type="PANTHER" id="PTHR30435:SF1">
    <property type="entry name" value="FLAGELLAR HOOK PROTEIN FLGE"/>
    <property type="match status" value="1"/>
</dbReference>
<dbReference type="EMBL" id="CP002580">
    <property type="protein sequence ID" value="AJK47973.1"/>
    <property type="molecule type" value="Genomic_DNA"/>
</dbReference>
<evidence type="ECO:0000256" key="5">
    <source>
        <dbReference type="RuleBase" id="RU362116"/>
    </source>
</evidence>
<organism evidence="10 11">
    <name type="scientific">Burkholderia plantarii</name>
    <dbReference type="NCBI Taxonomy" id="41899"/>
    <lineage>
        <taxon>Bacteria</taxon>
        <taxon>Pseudomonadati</taxon>
        <taxon>Pseudomonadota</taxon>
        <taxon>Betaproteobacteria</taxon>
        <taxon>Burkholderiales</taxon>
        <taxon>Burkholderiaceae</taxon>
        <taxon>Burkholderia</taxon>
    </lineage>
</organism>
<dbReference type="NCBIfam" id="NF004238">
    <property type="entry name" value="PRK05682.1-1"/>
    <property type="match status" value="1"/>
</dbReference>
<dbReference type="KEGG" id="bgp:BGL_1c34990"/>
<feature type="domain" description="Flagellar basal-body/hook protein C-terminal" evidence="7">
    <location>
        <begin position="373"/>
        <end position="414"/>
    </location>
</feature>
<reference evidence="11" key="1">
    <citation type="submission" date="2011-03" db="EMBL/GenBank/DDBJ databases">
        <authorList>
            <person name="Voget S."/>
            <person name="Streit W.R."/>
            <person name="Jaeger K.E."/>
            <person name="Daniel R."/>
        </authorList>
    </citation>
    <scope>NUCLEOTIDE SEQUENCE [LARGE SCALE GENOMIC DNA]</scope>
    <source>
        <strain evidence="11">PG1</strain>
    </source>
</reference>
<dbReference type="KEGG" id="bpla:bpln_1g33950"/>
<dbReference type="Pfam" id="PF07559">
    <property type="entry name" value="FlgE_D2"/>
    <property type="match status" value="1"/>
</dbReference>
<evidence type="ECO:0000259" key="8">
    <source>
        <dbReference type="Pfam" id="PF07559"/>
    </source>
</evidence>
<dbReference type="OrthoDB" id="8578401at2"/>
<feature type="domain" description="Flagellar hook protein FlgE/F/G-like D1" evidence="9">
    <location>
        <begin position="83"/>
        <end position="137"/>
    </location>
</feature>
<evidence type="ECO:0000259" key="6">
    <source>
        <dbReference type="Pfam" id="PF00460"/>
    </source>
</evidence>
<dbReference type="InterPro" id="IPR010930">
    <property type="entry name" value="Flg_bb/hook_C_dom"/>
</dbReference>
<accession>A0A0B6RX65</accession>
<dbReference type="Pfam" id="PF00460">
    <property type="entry name" value="Flg_bb_rod"/>
    <property type="match status" value="1"/>
</dbReference>
<gene>
    <name evidence="10" type="primary">flgE2</name>
    <name evidence="10" type="ORF">BGL_1c34990</name>
</gene>
<comment type="function">
    <text evidence="5">A flexible structure which links the flagellar filament to the drive apparatus in the basal body.</text>
</comment>
<dbReference type="InterPro" id="IPR020013">
    <property type="entry name" value="Flagellar_FlgE/F/G"/>
</dbReference>
<dbReference type="InterPro" id="IPR037925">
    <property type="entry name" value="FlgE/F/G-like"/>
</dbReference>
<evidence type="ECO:0000313" key="11">
    <source>
        <dbReference type="Proteomes" id="UP000031838"/>
    </source>
</evidence>
<dbReference type="GO" id="GO:0005829">
    <property type="term" value="C:cytosol"/>
    <property type="evidence" value="ECO:0007669"/>
    <property type="project" value="TreeGrafter"/>
</dbReference>
<dbReference type="InterPro" id="IPR053967">
    <property type="entry name" value="LlgE_F_G-like_D1"/>
</dbReference>
<dbReference type="HOGENOM" id="CLU_013687_2_0_4"/>
<dbReference type="NCBIfam" id="TIGR03506">
    <property type="entry name" value="FlgEFG_subfam"/>
    <property type="match status" value="1"/>
</dbReference>
<dbReference type="InterPro" id="IPR001444">
    <property type="entry name" value="Flag_bb_rod_N"/>
</dbReference>
<comment type="subcellular location">
    <subcellularLocation>
        <location evidence="1 5">Bacterial flagellum basal body</location>
    </subcellularLocation>
</comment>
<dbReference type="Pfam" id="PF06429">
    <property type="entry name" value="Flg_bbr_C"/>
    <property type="match status" value="1"/>
</dbReference>
<dbReference type="Gene3D" id="2.60.98.20">
    <property type="entry name" value="Flagellar hook protein FlgE"/>
    <property type="match status" value="1"/>
</dbReference>
<dbReference type="Pfam" id="PF22692">
    <property type="entry name" value="LlgE_F_G_D1"/>
    <property type="match status" value="1"/>
</dbReference>
<dbReference type="SUPFAM" id="SSF117143">
    <property type="entry name" value="Flagellar hook protein flgE"/>
    <property type="match status" value="1"/>
</dbReference>
<evidence type="ECO:0000256" key="4">
    <source>
        <dbReference type="ARBA" id="ARBA00023143"/>
    </source>
</evidence>
<reference evidence="10 11" key="2">
    <citation type="journal article" date="2016" name="Appl. Microbiol. Biotechnol.">
        <title>Mutations improving production and secretion of extracellular lipase by Burkholderia glumae PG1.</title>
        <authorList>
            <person name="Knapp A."/>
            <person name="Voget S."/>
            <person name="Gao R."/>
            <person name="Zaburannyi N."/>
            <person name="Krysciak D."/>
            <person name="Breuer M."/>
            <person name="Hauer B."/>
            <person name="Streit W.R."/>
            <person name="Muller R."/>
            <person name="Daniel R."/>
            <person name="Jaeger K.E."/>
        </authorList>
    </citation>
    <scope>NUCLEOTIDE SEQUENCE [LARGE SCALE GENOMIC DNA]</scope>
    <source>
        <strain evidence="10 11">PG1</strain>
    </source>
</reference>
<dbReference type="InterPro" id="IPR019776">
    <property type="entry name" value="Flagellar_basal_body_rod_CS"/>
</dbReference>
<sequence>MGYQQGLSGLQGASSDLDVIGNNIANANTVGFKSATAQFSDLYANSVSGAVANGIGIGTQLATVAQVFQQGGFTTSQNPLSMAISGNGFFEVNSNGVTTYTRDGEFSPDAKGNITNSAGGQLMGYGVNADGTINTSAIVPLTAPQGNIPPKATASITGQFNLSTTDTAQTNSPFNFSDSSTYTLKQPVQAFDSLGNAQTVNLYFVKSTTTGSWEVYAGADNTTPTDLGTAKFDSSGKLIGTVGTDGNPTATTDKFTFSLTNTTGAVTPQAITIDLTGSTQFGATKSGVSNLVADGFASGALQNYSVAADGTITGSYSNGQSMKLGQVIVVNFNDPQGLTSIGGNQYIQTAASGVPQVGVPGSTNHGTIKGSTTEDSTVDLTGELVNLITAQRNYQANAQTIKTQQTVDQTLLNL</sequence>
<evidence type="ECO:0000256" key="2">
    <source>
        <dbReference type="ARBA" id="ARBA00009677"/>
    </source>
</evidence>
<feature type="domain" description="Flagellar basal body rod protein N-terminal" evidence="6">
    <location>
        <begin position="6"/>
        <end position="33"/>
    </location>
</feature>
<keyword evidence="11" id="KW-1185">Reference proteome</keyword>
<dbReference type="RefSeq" id="WP_042626221.1">
    <property type="nucleotide sequence ID" value="NZ_BSTO01000003.1"/>
</dbReference>
<dbReference type="GO" id="GO:0071978">
    <property type="term" value="P:bacterial-type flagellum-dependent swarming motility"/>
    <property type="evidence" value="ECO:0007669"/>
    <property type="project" value="TreeGrafter"/>
</dbReference>
<keyword evidence="10" id="KW-0966">Cell projection</keyword>
<dbReference type="InterPro" id="IPR011491">
    <property type="entry name" value="FlgE_D2"/>
</dbReference>
<evidence type="ECO:0000256" key="3">
    <source>
        <dbReference type="ARBA" id="ARBA00019015"/>
    </source>
</evidence>
<dbReference type="GO" id="GO:0009424">
    <property type="term" value="C:bacterial-type flagellum hook"/>
    <property type="evidence" value="ECO:0007669"/>
    <property type="project" value="TreeGrafter"/>
</dbReference>
<name>A0A0B6RX65_BURPL</name>
<keyword evidence="10" id="KW-0282">Flagellum</keyword>
<comment type="similarity">
    <text evidence="2 5">Belongs to the flagella basal body rod proteins family.</text>
</comment>
<feature type="domain" description="Flagellar hook protein FlgE D2" evidence="8">
    <location>
        <begin position="162"/>
        <end position="296"/>
    </location>
</feature>
<keyword evidence="4 5" id="KW-0975">Bacterial flagellum</keyword>
<dbReference type="InterPro" id="IPR037058">
    <property type="entry name" value="Falgellar_hook_FlgE_sf"/>
</dbReference>
<keyword evidence="10" id="KW-0969">Cilium</keyword>
<dbReference type="GO" id="GO:0009425">
    <property type="term" value="C:bacterial-type flagellum basal body"/>
    <property type="evidence" value="ECO:0007669"/>
    <property type="project" value="UniProtKB-SubCell"/>
</dbReference>
<evidence type="ECO:0000259" key="9">
    <source>
        <dbReference type="Pfam" id="PF22692"/>
    </source>
</evidence>
<dbReference type="Proteomes" id="UP000031838">
    <property type="component" value="Chromosome 1"/>
</dbReference>
<dbReference type="PROSITE" id="PS00588">
    <property type="entry name" value="FLAGELLA_BB_ROD"/>
    <property type="match status" value="1"/>
</dbReference>
<protein>
    <recommendedName>
        <fullName evidence="3 5">Flagellar hook protein FlgE</fullName>
    </recommendedName>
</protein>
<dbReference type="PANTHER" id="PTHR30435">
    <property type="entry name" value="FLAGELLAR PROTEIN"/>
    <property type="match status" value="1"/>
</dbReference>
<proteinExistence type="inferred from homology"/>
<evidence type="ECO:0000259" key="7">
    <source>
        <dbReference type="Pfam" id="PF06429"/>
    </source>
</evidence>
<evidence type="ECO:0000313" key="10">
    <source>
        <dbReference type="EMBL" id="AJK47973.1"/>
    </source>
</evidence>
<evidence type="ECO:0000256" key="1">
    <source>
        <dbReference type="ARBA" id="ARBA00004117"/>
    </source>
</evidence>